<evidence type="ECO:0000256" key="4">
    <source>
        <dbReference type="ARBA" id="ARBA00023136"/>
    </source>
</evidence>
<dbReference type="RefSeq" id="WP_012858805.1">
    <property type="nucleotide sequence ID" value="NC_013515.1"/>
</dbReference>
<keyword evidence="8" id="KW-1185">Reference proteome</keyword>
<dbReference type="HOGENOM" id="CLU_036896_1_1_0"/>
<dbReference type="STRING" id="519441.Smon_0784"/>
<evidence type="ECO:0000256" key="6">
    <source>
        <dbReference type="SAM" id="Phobius"/>
    </source>
</evidence>
<dbReference type="GO" id="GO:0005886">
    <property type="term" value="C:plasma membrane"/>
    <property type="evidence" value="ECO:0007669"/>
    <property type="project" value="TreeGrafter"/>
</dbReference>
<keyword evidence="3 6" id="KW-1133">Transmembrane helix</keyword>
<organism evidence="7 8">
    <name type="scientific">Streptobacillus moniliformis (strain ATCC 14647 / DSM 12112 / NCTC 10651 / 9901)</name>
    <dbReference type="NCBI Taxonomy" id="519441"/>
    <lineage>
        <taxon>Bacteria</taxon>
        <taxon>Fusobacteriati</taxon>
        <taxon>Fusobacteriota</taxon>
        <taxon>Fusobacteriia</taxon>
        <taxon>Fusobacteriales</taxon>
        <taxon>Leptotrichiaceae</taxon>
        <taxon>Streptobacillus</taxon>
    </lineage>
</organism>
<evidence type="ECO:0000256" key="5">
    <source>
        <dbReference type="ARBA" id="ARBA00049660"/>
    </source>
</evidence>
<comment type="similarity">
    <text evidence="5">Belongs to the FNT transporter (TC 1.A.16) family.</text>
</comment>
<dbReference type="PANTHER" id="PTHR30520:SF6">
    <property type="entry name" value="FORMATE_NITRATE FAMILY TRANSPORTER (EUROFUNG)"/>
    <property type="match status" value="1"/>
</dbReference>
<dbReference type="AlphaFoldDB" id="D1AY78"/>
<name>D1AY78_STRM9</name>
<reference evidence="7 8" key="1">
    <citation type="journal article" date="2009" name="Stand. Genomic Sci.">
        <title>Complete genome sequence of Streptobacillus moniliformis type strain (9901T).</title>
        <authorList>
            <person name="Nolan M."/>
            <person name="Gronow S."/>
            <person name="Lapidus A."/>
            <person name="Ivanova N."/>
            <person name="Copeland A."/>
            <person name="Lucas S."/>
            <person name="Del Rio T.G."/>
            <person name="Chen F."/>
            <person name="Tice H."/>
            <person name="Pitluck S."/>
            <person name="Cheng J.F."/>
            <person name="Sims D."/>
            <person name="Meincke L."/>
            <person name="Bruce D."/>
            <person name="Goodwin L."/>
            <person name="Brettin T."/>
            <person name="Han C."/>
            <person name="Detter J.C."/>
            <person name="Ovchinikova G."/>
            <person name="Pati A."/>
            <person name="Mavromatis K."/>
            <person name="Mikhailova N."/>
            <person name="Chen A."/>
            <person name="Palaniappan K."/>
            <person name="Land M."/>
            <person name="Hauser L."/>
            <person name="Chang Y.J."/>
            <person name="Jeffries C.D."/>
            <person name="Rohde M."/>
            <person name="Sproer C."/>
            <person name="Goker M."/>
            <person name="Bristow J."/>
            <person name="Eisen J.A."/>
            <person name="Markowitz V."/>
            <person name="Hugenholtz P."/>
            <person name="Kyrpides N.C."/>
            <person name="Klenk H.P."/>
            <person name="Chain P."/>
        </authorList>
    </citation>
    <scope>NUCLEOTIDE SEQUENCE [LARGE SCALE GENOMIC DNA]</scope>
    <source>
        <strain evidence="8">ATCC 14647 / DSM 12112 / NCTC 10651 / 9901</strain>
    </source>
</reference>
<evidence type="ECO:0000256" key="3">
    <source>
        <dbReference type="ARBA" id="ARBA00022989"/>
    </source>
</evidence>
<dbReference type="eggNOG" id="COG2116">
    <property type="taxonomic scope" value="Bacteria"/>
</dbReference>
<evidence type="ECO:0000313" key="8">
    <source>
        <dbReference type="Proteomes" id="UP000002072"/>
    </source>
</evidence>
<keyword evidence="4 6" id="KW-0472">Membrane</keyword>
<dbReference type="EMBL" id="CP001779">
    <property type="protein sequence ID" value="ACZ01254.1"/>
    <property type="molecule type" value="Genomic_DNA"/>
</dbReference>
<feature type="transmembrane region" description="Helical" evidence="6">
    <location>
        <begin position="170"/>
        <end position="191"/>
    </location>
</feature>
<evidence type="ECO:0000256" key="1">
    <source>
        <dbReference type="ARBA" id="ARBA00004141"/>
    </source>
</evidence>
<gene>
    <name evidence="7" type="ordered locus">Smon_0784</name>
</gene>
<dbReference type="InterPro" id="IPR023271">
    <property type="entry name" value="Aquaporin-like"/>
</dbReference>
<dbReference type="KEGG" id="smf:Smon_0784"/>
<feature type="transmembrane region" description="Helical" evidence="6">
    <location>
        <begin position="120"/>
        <end position="142"/>
    </location>
</feature>
<feature type="transmembrane region" description="Helical" evidence="6">
    <location>
        <begin position="198"/>
        <end position="223"/>
    </location>
</feature>
<feature type="transmembrane region" description="Helical" evidence="6">
    <location>
        <begin position="75"/>
        <end position="99"/>
    </location>
</feature>
<dbReference type="PANTHER" id="PTHR30520">
    <property type="entry name" value="FORMATE TRANSPORTER-RELATED"/>
    <property type="match status" value="1"/>
</dbReference>
<dbReference type="Proteomes" id="UP000002072">
    <property type="component" value="Chromosome"/>
</dbReference>
<dbReference type="GO" id="GO:0015499">
    <property type="term" value="F:formate transmembrane transporter activity"/>
    <property type="evidence" value="ECO:0007669"/>
    <property type="project" value="TreeGrafter"/>
</dbReference>
<dbReference type="InterPro" id="IPR000292">
    <property type="entry name" value="For/NO2_transpt"/>
</dbReference>
<feature type="transmembrane region" description="Helical" evidence="6">
    <location>
        <begin position="243"/>
        <end position="265"/>
    </location>
</feature>
<protein>
    <submittedName>
        <fullName evidence="7">Formate/nitrite transporter</fullName>
    </submittedName>
</protein>
<sequence length="268" mass="29573">MNKKKGEYDVNHIINTMLKTQKELMEYVVHATEKRMKKPFTKLALLSMLGGMFIAFGSVGNIITVANLIETNAGIAKFFGASVFPVGLIMIVLLGLELFTSNCMMTLGYVENKISILKMLKILSIVWIFNLIGSIIIAYISYETHTLSNAGITFLSNLSAHKVHANAYDLILKGILCNVLVCGASLLGYIAKDGISKLFGIWFPIMLFIILGYDHVVANMLYLPLALMHGLEGITILNVTYNFIFVTIGNFIGGGIVIGLTLWYCNKD</sequence>
<proteinExistence type="inferred from homology"/>
<comment type="subcellular location">
    <subcellularLocation>
        <location evidence="1">Membrane</location>
        <topology evidence="1">Multi-pass membrane protein</topology>
    </subcellularLocation>
</comment>
<keyword evidence="2 6" id="KW-0812">Transmembrane</keyword>
<accession>D1AY78</accession>
<feature type="transmembrane region" description="Helical" evidence="6">
    <location>
        <begin position="43"/>
        <end position="69"/>
    </location>
</feature>
<dbReference type="Pfam" id="PF01226">
    <property type="entry name" value="Form_Nir_trans"/>
    <property type="match status" value="1"/>
</dbReference>
<dbReference type="GeneID" id="29673192"/>
<dbReference type="Gene3D" id="1.20.1080.10">
    <property type="entry name" value="Glycerol uptake facilitator protein"/>
    <property type="match status" value="1"/>
</dbReference>
<evidence type="ECO:0000256" key="2">
    <source>
        <dbReference type="ARBA" id="ARBA00022692"/>
    </source>
</evidence>
<evidence type="ECO:0000313" key="7">
    <source>
        <dbReference type="EMBL" id="ACZ01254.1"/>
    </source>
</evidence>